<dbReference type="GO" id="GO:0003677">
    <property type="term" value="F:DNA binding"/>
    <property type="evidence" value="ECO:0007669"/>
    <property type="project" value="InterPro"/>
</dbReference>
<evidence type="ECO:0000313" key="3">
    <source>
        <dbReference type="Proteomes" id="UP000003860"/>
    </source>
</evidence>
<dbReference type="Proteomes" id="UP000003860">
    <property type="component" value="Unassembled WGS sequence"/>
</dbReference>
<evidence type="ECO:0000259" key="1">
    <source>
        <dbReference type="Pfam" id="PF04471"/>
    </source>
</evidence>
<dbReference type="InterPro" id="IPR011335">
    <property type="entry name" value="Restrct_endonuc-II-like"/>
</dbReference>
<dbReference type="InterPro" id="IPR052906">
    <property type="entry name" value="Type_IV_Methyl-Rstrct_Enzyme"/>
</dbReference>
<dbReference type="STRING" id="588581.Cpap_0201"/>
<gene>
    <name evidence="2" type="ORF">Cpap_0201</name>
</gene>
<dbReference type="GO" id="GO:0043590">
    <property type="term" value="C:bacterial nucleoid"/>
    <property type="evidence" value="ECO:0007669"/>
    <property type="project" value="TreeGrafter"/>
</dbReference>
<keyword evidence="2" id="KW-0255">Endonuclease</keyword>
<keyword evidence="3" id="KW-1185">Reference proteome</keyword>
<dbReference type="PANTHER" id="PTHR30015">
    <property type="entry name" value="MRR RESTRICTION SYSTEM PROTEIN"/>
    <property type="match status" value="1"/>
</dbReference>
<dbReference type="EMBL" id="ACXX02000020">
    <property type="protein sequence ID" value="EGD45832.1"/>
    <property type="molecule type" value="Genomic_DNA"/>
</dbReference>
<keyword evidence="2" id="KW-0378">Hydrolase</keyword>
<dbReference type="eggNOG" id="COG4127">
    <property type="taxonomic scope" value="Bacteria"/>
</dbReference>
<dbReference type="OrthoDB" id="9781481at2"/>
<dbReference type="Gene3D" id="3.40.1350.10">
    <property type="match status" value="1"/>
</dbReference>
<reference evidence="2" key="2">
    <citation type="submission" date="2011-01" db="EMBL/GenBank/DDBJ databases">
        <title>The Non-contiguous Finished genome of Clostridium papyrosolvens.</title>
        <authorList>
            <person name="Lucas S."/>
            <person name="Copeland A."/>
            <person name="Lapidus A."/>
            <person name="Cheng J.-F."/>
            <person name="Goodwin L."/>
            <person name="Pitluck S."/>
            <person name="Misra M."/>
            <person name="Chertkov O."/>
            <person name="Detter J.C."/>
            <person name="Han C."/>
            <person name="Tapia R."/>
            <person name="Land M."/>
            <person name="Hauser L."/>
            <person name="Kyrpides N."/>
            <person name="Ivanova N."/>
            <person name="Pagani I."/>
            <person name="Mouttaki H."/>
            <person name="He Z."/>
            <person name="Zhou J."/>
            <person name="Hemme C.L."/>
            <person name="Woyke T."/>
        </authorList>
    </citation>
    <scope>NUCLEOTIDE SEQUENCE [LARGE SCALE GENOMIC DNA]</scope>
    <source>
        <strain evidence="2">DSM 2782</strain>
    </source>
</reference>
<comment type="caution">
    <text evidence="2">The sequence shown here is derived from an EMBL/GenBank/DDBJ whole genome shotgun (WGS) entry which is preliminary data.</text>
</comment>
<dbReference type="InterPro" id="IPR011856">
    <property type="entry name" value="tRNA_endonuc-like_dom_sf"/>
</dbReference>
<dbReference type="PIRSF" id="PIRSF031853">
    <property type="entry name" value="UPC031853"/>
    <property type="match status" value="1"/>
</dbReference>
<dbReference type="RefSeq" id="WP_004622507.1">
    <property type="nucleotide sequence ID" value="NZ_ACXX02000020.1"/>
</dbReference>
<dbReference type="InterPro" id="IPR016984">
    <property type="entry name" value="UCP031853"/>
</dbReference>
<organism evidence="2 3">
    <name type="scientific">Ruminiclostridium papyrosolvens DSM 2782</name>
    <dbReference type="NCBI Taxonomy" id="588581"/>
    <lineage>
        <taxon>Bacteria</taxon>
        <taxon>Bacillati</taxon>
        <taxon>Bacillota</taxon>
        <taxon>Clostridia</taxon>
        <taxon>Eubacteriales</taxon>
        <taxon>Oscillospiraceae</taxon>
        <taxon>Ruminiclostridium</taxon>
    </lineage>
</organism>
<dbReference type="PANTHER" id="PTHR30015:SF7">
    <property type="entry name" value="TYPE IV METHYL-DIRECTED RESTRICTION ENZYME ECOKMRR"/>
    <property type="match status" value="1"/>
</dbReference>
<feature type="domain" description="Restriction endonuclease type IV Mrr" evidence="1">
    <location>
        <begin position="200"/>
        <end position="313"/>
    </location>
</feature>
<dbReference type="AlphaFoldDB" id="F1TIL5"/>
<keyword evidence="2" id="KW-0540">Nuclease</keyword>
<name>F1TIL5_9FIRM</name>
<dbReference type="Pfam" id="PF04471">
    <property type="entry name" value="Mrr_cat"/>
    <property type="match status" value="1"/>
</dbReference>
<evidence type="ECO:0000313" key="2">
    <source>
        <dbReference type="EMBL" id="EGD45832.1"/>
    </source>
</evidence>
<accession>F1TIL5</accession>
<dbReference type="InterPro" id="IPR007560">
    <property type="entry name" value="Restrct_endonuc_IV_Mrr"/>
</dbReference>
<protein>
    <submittedName>
        <fullName evidence="2">Restriction endonuclease</fullName>
    </submittedName>
</protein>
<dbReference type="SUPFAM" id="SSF52980">
    <property type="entry name" value="Restriction endonuclease-like"/>
    <property type="match status" value="1"/>
</dbReference>
<dbReference type="GO" id="GO:0009307">
    <property type="term" value="P:DNA restriction-modification system"/>
    <property type="evidence" value="ECO:0007669"/>
    <property type="project" value="InterPro"/>
</dbReference>
<dbReference type="GO" id="GO:0015666">
    <property type="term" value="F:restriction endodeoxyribonuclease activity"/>
    <property type="evidence" value="ECO:0007669"/>
    <property type="project" value="TreeGrafter"/>
</dbReference>
<proteinExistence type="predicted"/>
<sequence>MAIWLFRAGSSGEYENKFLEDNRVYLTWEELKLDLTKFKSKKDLYNYLLEDYGAEIPGRARNWASQIWPIAHEIKIGDWIVLPSKMKASVHIGEITSEYVFDKKQEDPYFHYRAVRWFATDIPRVNFEQDILYSLGAFMTVCRISRNDAENRIKAMEKNKWLPKEGMDVQNLQDVDDELNENGFDFEQYAMDHIAKHLMRKFKGHGMARIVEAILKAKGYVTYRSPEGPDKGVDILASQGPLGFGSPKLCIQVKTTDAQVDRPILDQLVGTMHNYKADHGLLVSWSGFKSSVYKEIPSQFFNVRLWDQKEIINELLENYEKLDDEIKAEIPLKRIWTLTFTDNE</sequence>
<reference evidence="2" key="1">
    <citation type="submission" date="2009-07" db="EMBL/GenBank/DDBJ databases">
        <authorList>
            <consortium name="US DOE Joint Genome Institute (JGI-PGF)"/>
            <person name="Lucas S."/>
            <person name="Copeland A."/>
            <person name="Lapidus A."/>
            <person name="Glavina del Rio T."/>
            <person name="Tice H."/>
            <person name="Bruce D."/>
            <person name="Goodwin L."/>
            <person name="Pitluck S."/>
            <person name="Larimer F."/>
            <person name="Land M.L."/>
            <person name="Mouttaki H."/>
            <person name="He Z."/>
            <person name="Zhou J."/>
            <person name="Hemme C.L."/>
        </authorList>
    </citation>
    <scope>NUCLEOTIDE SEQUENCE [LARGE SCALE GENOMIC DNA]</scope>
    <source>
        <strain evidence="2">DSM 2782</strain>
    </source>
</reference>